<dbReference type="InterPro" id="IPR036390">
    <property type="entry name" value="WH_DNA-bd_sf"/>
</dbReference>
<dbReference type="PROSITE" id="PS00042">
    <property type="entry name" value="HTH_CRP_1"/>
    <property type="match status" value="1"/>
</dbReference>
<dbReference type="InterPro" id="IPR000595">
    <property type="entry name" value="cNMP-bd_dom"/>
</dbReference>
<gene>
    <name evidence="5" type="ORF">C7K08_09430</name>
</gene>
<dbReference type="SUPFAM" id="SSF46785">
    <property type="entry name" value="Winged helix' DNA-binding domain"/>
    <property type="match status" value="1"/>
</dbReference>
<dbReference type="STRING" id="1910958.BTM30_03860"/>
<name>A0A2P7ED60_9SYNE</name>
<dbReference type="Gene3D" id="2.60.120.10">
    <property type="entry name" value="Jelly Rolls"/>
    <property type="match status" value="1"/>
</dbReference>
<dbReference type="Gene3D" id="1.10.10.10">
    <property type="entry name" value="Winged helix-like DNA-binding domain superfamily/Winged helix DNA-binding domain"/>
    <property type="match status" value="1"/>
</dbReference>
<dbReference type="InterPro" id="IPR018335">
    <property type="entry name" value="Tscrpt_reg_HTH_Crp-type_CS"/>
</dbReference>
<sequence>MVASRDNLGLRELLESSFSKRNLVPMPAGSPIPLLKDHVWLVVRGMTKLVTSYMSGDEALLGLVGPNEPFGEPLSAVTPYEAITLSESDLLCLRWDELLDDPNLSRAMLLAMARRYRQSEALLALMGLRRVDDRLRGFLELLAHDYGQPCEGGSRIGLRLTHQELASSLGTTRVTVTRFMGQLRDEGWLLMEPGRFLVVKSKAR</sequence>
<keyword evidence="2" id="KW-0238">DNA-binding</keyword>
<keyword evidence="1" id="KW-0805">Transcription regulation</keyword>
<dbReference type="AlphaFoldDB" id="A0A2P7ED60"/>
<organism evidence="5 6">
    <name type="scientific">Synechococcus lacustris str. Tous</name>
    <dbReference type="NCBI Taxonomy" id="1910958"/>
    <lineage>
        <taxon>Bacteria</taxon>
        <taxon>Bacillati</taxon>
        <taxon>Cyanobacteriota</taxon>
        <taxon>Cyanophyceae</taxon>
        <taxon>Synechococcales</taxon>
        <taxon>Synechococcaceae</taxon>
        <taxon>Synechococcus</taxon>
    </lineage>
</organism>
<evidence type="ECO:0000256" key="3">
    <source>
        <dbReference type="ARBA" id="ARBA00023163"/>
    </source>
</evidence>
<evidence type="ECO:0000256" key="1">
    <source>
        <dbReference type="ARBA" id="ARBA00023015"/>
    </source>
</evidence>
<evidence type="ECO:0000259" key="4">
    <source>
        <dbReference type="PROSITE" id="PS51063"/>
    </source>
</evidence>
<evidence type="ECO:0000313" key="6">
    <source>
        <dbReference type="Proteomes" id="UP000240206"/>
    </source>
</evidence>
<evidence type="ECO:0000313" key="5">
    <source>
        <dbReference type="EMBL" id="PSI01158.1"/>
    </source>
</evidence>
<evidence type="ECO:0000256" key="2">
    <source>
        <dbReference type="ARBA" id="ARBA00023125"/>
    </source>
</evidence>
<dbReference type="InterPro" id="IPR014710">
    <property type="entry name" value="RmlC-like_jellyroll"/>
</dbReference>
<dbReference type="PROSITE" id="PS51063">
    <property type="entry name" value="HTH_CRP_2"/>
    <property type="match status" value="1"/>
</dbReference>
<comment type="caution">
    <text evidence="5">The sequence shown here is derived from an EMBL/GenBank/DDBJ whole genome shotgun (WGS) entry which is preliminary data.</text>
</comment>
<dbReference type="Proteomes" id="UP000240206">
    <property type="component" value="Unassembled WGS sequence"/>
</dbReference>
<reference evidence="6" key="1">
    <citation type="submission" date="2018-03" db="EMBL/GenBank/DDBJ databases">
        <title>Ecological and genomic features of two cosmopolitan and abundant freshwater picocyanobacteria.</title>
        <authorList>
            <person name="Cabello-Yeves P.J."/>
            <person name="Picazo A."/>
            <person name="Camacho A."/>
            <person name="Callieri C."/>
            <person name="Rosselli R."/>
            <person name="Roda-Garcia J."/>
            <person name="Coutinho F.H."/>
            <person name="Rodriguez-Valera F."/>
        </authorList>
    </citation>
    <scope>NUCLEOTIDE SEQUENCE [LARGE SCALE GENOMIC DNA]</scope>
    <source>
        <strain evidence="6">Tous</strain>
    </source>
</reference>
<dbReference type="CDD" id="cd00038">
    <property type="entry name" value="CAP_ED"/>
    <property type="match status" value="1"/>
</dbReference>
<dbReference type="Pfam" id="PF13545">
    <property type="entry name" value="HTH_Crp_2"/>
    <property type="match status" value="1"/>
</dbReference>
<accession>A0A2P7ED60</accession>
<dbReference type="InterPro" id="IPR012318">
    <property type="entry name" value="HTH_CRP"/>
</dbReference>
<dbReference type="EMBL" id="PXVC01000047">
    <property type="protein sequence ID" value="PSI01158.1"/>
    <property type="molecule type" value="Genomic_DNA"/>
</dbReference>
<proteinExistence type="predicted"/>
<dbReference type="GO" id="GO:0003700">
    <property type="term" value="F:DNA-binding transcription factor activity"/>
    <property type="evidence" value="ECO:0007669"/>
    <property type="project" value="InterPro"/>
</dbReference>
<dbReference type="InterPro" id="IPR036388">
    <property type="entry name" value="WH-like_DNA-bd_sf"/>
</dbReference>
<dbReference type="InterPro" id="IPR018490">
    <property type="entry name" value="cNMP-bd_dom_sf"/>
</dbReference>
<dbReference type="SUPFAM" id="SSF51206">
    <property type="entry name" value="cAMP-binding domain-like"/>
    <property type="match status" value="1"/>
</dbReference>
<dbReference type="GO" id="GO:0003677">
    <property type="term" value="F:DNA binding"/>
    <property type="evidence" value="ECO:0007669"/>
    <property type="project" value="UniProtKB-KW"/>
</dbReference>
<keyword evidence="6" id="KW-1185">Reference proteome</keyword>
<dbReference type="RefSeq" id="WP_106500392.1">
    <property type="nucleotide sequence ID" value="NZ_PXVC01000047.1"/>
</dbReference>
<feature type="domain" description="HTH crp-type" evidence="4">
    <location>
        <begin position="129"/>
        <end position="202"/>
    </location>
</feature>
<dbReference type="CDD" id="cd00092">
    <property type="entry name" value="HTH_CRP"/>
    <property type="match status" value="1"/>
</dbReference>
<protein>
    <submittedName>
        <fullName evidence="5">Transcriptional regulator</fullName>
    </submittedName>
</protein>
<keyword evidence="3" id="KW-0804">Transcription</keyword>
<dbReference type="PRINTS" id="PR00034">
    <property type="entry name" value="HTHCRP"/>
</dbReference>
<dbReference type="SMART" id="SM00419">
    <property type="entry name" value="HTH_CRP"/>
    <property type="match status" value="1"/>
</dbReference>